<dbReference type="InterPro" id="IPR022907">
    <property type="entry name" value="VapC_family"/>
</dbReference>
<evidence type="ECO:0000313" key="7">
    <source>
        <dbReference type="EMBL" id="PVM86915.1"/>
    </source>
</evidence>
<dbReference type="Gene3D" id="3.40.50.1010">
    <property type="entry name" value="5'-nuclease"/>
    <property type="match status" value="1"/>
</dbReference>
<dbReference type="GO" id="GO:0000287">
    <property type="term" value="F:magnesium ion binding"/>
    <property type="evidence" value="ECO:0007669"/>
    <property type="project" value="UniProtKB-UniRule"/>
</dbReference>
<dbReference type="AlphaFoldDB" id="A0A2T9JT63"/>
<reference evidence="7 8" key="1">
    <citation type="submission" date="2018-04" db="EMBL/GenBank/DDBJ databases">
        <title>The genome sequence of Caulobacter sp. 736.</title>
        <authorList>
            <person name="Gao J."/>
            <person name="Sun J."/>
        </authorList>
    </citation>
    <scope>NUCLEOTIDE SEQUENCE [LARGE SCALE GENOMIC DNA]</scope>
    <source>
        <strain evidence="7 8">736</strain>
    </source>
</reference>
<evidence type="ECO:0000256" key="5">
    <source>
        <dbReference type="HAMAP-Rule" id="MF_00265"/>
    </source>
</evidence>
<dbReference type="EC" id="3.1.-.-" evidence="5"/>
<feature type="binding site" evidence="5">
    <location>
        <position position="100"/>
    </location>
    <ligand>
        <name>Mg(2+)</name>
        <dbReference type="ChEBI" id="CHEBI:18420"/>
    </ligand>
</feature>
<evidence type="ECO:0000256" key="3">
    <source>
        <dbReference type="ARBA" id="ARBA00022723"/>
    </source>
</evidence>
<comment type="function">
    <text evidence="5">Toxic component of a toxin-antitoxin (TA) system. An RNase.</text>
</comment>
<keyword evidence="8" id="KW-1185">Reference proteome</keyword>
<gene>
    <name evidence="5" type="primary">vapC</name>
    <name evidence="7" type="ORF">DDF65_04575</name>
</gene>
<evidence type="ECO:0000313" key="8">
    <source>
        <dbReference type="Proteomes" id="UP000244913"/>
    </source>
</evidence>
<comment type="caution">
    <text evidence="7">The sequence shown here is derived from an EMBL/GenBank/DDBJ whole genome shotgun (WGS) entry which is preliminary data.</text>
</comment>
<keyword evidence="4 5" id="KW-0378">Hydrolase</keyword>
<name>A0A2T9JT63_9CAUL</name>
<dbReference type="GO" id="GO:0090729">
    <property type="term" value="F:toxin activity"/>
    <property type="evidence" value="ECO:0007669"/>
    <property type="project" value="UniProtKB-KW"/>
</dbReference>
<evidence type="ECO:0000256" key="1">
    <source>
        <dbReference type="ARBA" id="ARBA00022649"/>
    </source>
</evidence>
<feature type="domain" description="PIN" evidence="6">
    <location>
        <begin position="3"/>
        <end position="120"/>
    </location>
</feature>
<accession>A0A2T9JT63</accession>
<keyword evidence="1 5" id="KW-1277">Toxin-antitoxin system</keyword>
<dbReference type="Proteomes" id="UP000244913">
    <property type="component" value="Unassembled WGS sequence"/>
</dbReference>
<dbReference type="SUPFAM" id="SSF88723">
    <property type="entry name" value="PIN domain-like"/>
    <property type="match status" value="1"/>
</dbReference>
<keyword evidence="5" id="KW-0460">Magnesium</keyword>
<dbReference type="HAMAP" id="MF_00265">
    <property type="entry name" value="VapC_Nob1"/>
    <property type="match status" value="1"/>
</dbReference>
<dbReference type="InterPro" id="IPR002716">
    <property type="entry name" value="PIN_dom"/>
</dbReference>
<comment type="similarity">
    <text evidence="5">Belongs to the PINc/VapC protein family.</text>
</comment>
<sequence length="136" mass="15162">MAVFFDTNVLIYSISEAPDEEAKREAARALLDRVDGVLSVQVLQEFYVQATRSSRPGRLATEDAAEFVRTWTRFKVQDNTLAVLLSALEIKERYGFSYWDSAVIAAACAAGCTELFTEDLSHGQVVEGVRIINPFH</sequence>
<dbReference type="GO" id="GO:0016787">
    <property type="term" value="F:hydrolase activity"/>
    <property type="evidence" value="ECO:0007669"/>
    <property type="project" value="UniProtKB-KW"/>
</dbReference>
<keyword evidence="3 5" id="KW-0479">Metal-binding</keyword>
<organism evidence="7 8">
    <name type="scientific">Caulobacter radicis</name>
    <dbReference type="NCBI Taxonomy" id="2172650"/>
    <lineage>
        <taxon>Bacteria</taxon>
        <taxon>Pseudomonadati</taxon>
        <taxon>Pseudomonadota</taxon>
        <taxon>Alphaproteobacteria</taxon>
        <taxon>Caulobacterales</taxon>
        <taxon>Caulobacteraceae</taxon>
        <taxon>Caulobacter</taxon>
    </lineage>
</organism>
<dbReference type="CDD" id="cd18692">
    <property type="entry name" value="PIN_VapC-like"/>
    <property type="match status" value="1"/>
</dbReference>
<dbReference type="InterPro" id="IPR029060">
    <property type="entry name" value="PIN-like_dom_sf"/>
</dbReference>
<keyword evidence="2 5" id="KW-0540">Nuclease</keyword>
<proteinExistence type="inferred from homology"/>
<dbReference type="GO" id="GO:0004540">
    <property type="term" value="F:RNA nuclease activity"/>
    <property type="evidence" value="ECO:0007669"/>
    <property type="project" value="InterPro"/>
</dbReference>
<keyword evidence="5" id="KW-0800">Toxin</keyword>
<comment type="cofactor">
    <cofactor evidence="5">
        <name>Mg(2+)</name>
        <dbReference type="ChEBI" id="CHEBI:18420"/>
    </cofactor>
</comment>
<dbReference type="Pfam" id="PF01850">
    <property type="entry name" value="PIN"/>
    <property type="match status" value="1"/>
</dbReference>
<evidence type="ECO:0000256" key="2">
    <source>
        <dbReference type="ARBA" id="ARBA00022722"/>
    </source>
</evidence>
<protein>
    <recommendedName>
        <fullName evidence="5">Ribonuclease VapC</fullName>
        <shortName evidence="5">RNase VapC</shortName>
        <ecNumber evidence="5">3.1.-.-</ecNumber>
    </recommendedName>
    <alternativeName>
        <fullName evidence="5">Toxin VapC</fullName>
    </alternativeName>
</protein>
<evidence type="ECO:0000259" key="6">
    <source>
        <dbReference type="Pfam" id="PF01850"/>
    </source>
</evidence>
<dbReference type="RefSeq" id="WP_116565046.1">
    <property type="nucleotide sequence ID" value="NZ_QDKP01000014.1"/>
</dbReference>
<evidence type="ECO:0000256" key="4">
    <source>
        <dbReference type="ARBA" id="ARBA00022801"/>
    </source>
</evidence>
<dbReference type="EMBL" id="QDKP01000014">
    <property type="protein sequence ID" value="PVM86915.1"/>
    <property type="molecule type" value="Genomic_DNA"/>
</dbReference>
<feature type="binding site" evidence="5">
    <location>
        <position position="6"/>
    </location>
    <ligand>
        <name>Mg(2+)</name>
        <dbReference type="ChEBI" id="CHEBI:18420"/>
    </ligand>
</feature>